<dbReference type="OrthoDB" id="3801236at2759"/>
<reference evidence="1 2" key="1">
    <citation type="journal article" date="2016" name="Sci. Rep.">
        <title>Draft genome sequencing and secretome analysis of fungal phytopathogen Ascochyta rabiei provides insight into the necrotrophic effector repertoire.</title>
        <authorList>
            <person name="Verma S."/>
            <person name="Gazara R.K."/>
            <person name="Nizam S."/>
            <person name="Parween S."/>
            <person name="Chattopadhyay D."/>
            <person name="Verma P.K."/>
        </authorList>
    </citation>
    <scope>NUCLEOTIDE SEQUENCE [LARGE SCALE GENOMIC DNA]</scope>
    <source>
        <strain evidence="1 2">ArDII</strain>
    </source>
</reference>
<comment type="caution">
    <text evidence="1">The sequence shown here is derived from an EMBL/GenBank/DDBJ whole genome shotgun (WGS) entry which is preliminary data.</text>
</comment>
<proteinExistence type="predicted"/>
<protein>
    <submittedName>
        <fullName evidence="1">Uncharacterized protein</fullName>
    </submittedName>
</protein>
<accession>A0A163I954</accession>
<gene>
    <name evidence="1" type="ORF">ST47_g3220</name>
</gene>
<organism evidence="1 2">
    <name type="scientific">Didymella rabiei</name>
    <name type="common">Chickpea ascochyta blight fungus</name>
    <name type="synonym">Mycosphaerella rabiei</name>
    <dbReference type="NCBI Taxonomy" id="5454"/>
    <lineage>
        <taxon>Eukaryota</taxon>
        <taxon>Fungi</taxon>
        <taxon>Dikarya</taxon>
        <taxon>Ascomycota</taxon>
        <taxon>Pezizomycotina</taxon>
        <taxon>Dothideomycetes</taxon>
        <taxon>Pleosporomycetidae</taxon>
        <taxon>Pleosporales</taxon>
        <taxon>Pleosporineae</taxon>
        <taxon>Didymellaceae</taxon>
        <taxon>Ascochyta</taxon>
    </lineage>
</organism>
<keyword evidence="2" id="KW-1185">Reference proteome</keyword>
<name>A0A163I954_DIDRA</name>
<evidence type="ECO:0000313" key="2">
    <source>
        <dbReference type="Proteomes" id="UP000076837"/>
    </source>
</evidence>
<dbReference type="Proteomes" id="UP000076837">
    <property type="component" value="Unassembled WGS sequence"/>
</dbReference>
<sequence length="277" mass="31608">MAPSNTREVVNVFWPMTIPTHARFSIASPFPLRVSYPHNVSFTLTLEAPMLLSSRSPVYVMPSGVLSSGFSRGWSTLPTELKLTILRHNVIYPSAIWPANANTAMRESLFPYLRMTPEIAYLSRFLFFAENTFIILSGQEESSMSRGCPPVSVRPLMRKVKLMIWLEPHDWETVSAIAQKSLGFERLTHVEVRCSVVKFVRSLSTFLDPVEENDADFWNSQLEFQIPHGVNFESDGVIGFDHLRFGRGDVNHSLLQRVEQVEGLLRERFQFGVREQS</sequence>
<evidence type="ECO:0000313" key="1">
    <source>
        <dbReference type="EMBL" id="KZM25654.1"/>
    </source>
</evidence>
<dbReference type="AlphaFoldDB" id="A0A163I954"/>
<dbReference type="EMBL" id="JYNV01000123">
    <property type="protein sequence ID" value="KZM25654.1"/>
    <property type="molecule type" value="Genomic_DNA"/>
</dbReference>